<dbReference type="Proteomes" id="UP001295684">
    <property type="component" value="Unassembled WGS sequence"/>
</dbReference>
<feature type="region of interest" description="Disordered" evidence="1">
    <location>
        <begin position="67"/>
        <end position="114"/>
    </location>
</feature>
<feature type="region of interest" description="Disordered" evidence="1">
    <location>
        <begin position="1"/>
        <end position="26"/>
    </location>
</feature>
<feature type="region of interest" description="Disordered" evidence="1">
    <location>
        <begin position="364"/>
        <end position="383"/>
    </location>
</feature>
<organism evidence="2 3">
    <name type="scientific">Euplotes crassus</name>
    <dbReference type="NCBI Taxonomy" id="5936"/>
    <lineage>
        <taxon>Eukaryota</taxon>
        <taxon>Sar</taxon>
        <taxon>Alveolata</taxon>
        <taxon>Ciliophora</taxon>
        <taxon>Intramacronucleata</taxon>
        <taxon>Spirotrichea</taxon>
        <taxon>Hypotrichia</taxon>
        <taxon>Euplotida</taxon>
        <taxon>Euplotidae</taxon>
        <taxon>Moneuplotes</taxon>
    </lineage>
</organism>
<reference evidence="2" key="1">
    <citation type="submission" date="2023-07" db="EMBL/GenBank/DDBJ databases">
        <authorList>
            <consortium name="AG Swart"/>
            <person name="Singh M."/>
            <person name="Singh A."/>
            <person name="Seah K."/>
            <person name="Emmerich C."/>
        </authorList>
    </citation>
    <scope>NUCLEOTIDE SEQUENCE</scope>
    <source>
        <strain evidence="2">DP1</strain>
    </source>
</reference>
<evidence type="ECO:0000313" key="3">
    <source>
        <dbReference type="Proteomes" id="UP001295684"/>
    </source>
</evidence>
<feature type="compositionally biased region" description="Polar residues" evidence="1">
    <location>
        <begin position="1"/>
        <end position="18"/>
    </location>
</feature>
<dbReference type="EMBL" id="CAMPGE010004218">
    <property type="protein sequence ID" value="CAI2363065.1"/>
    <property type="molecule type" value="Genomic_DNA"/>
</dbReference>
<keyword evidence="3" id="KW-1185">Reference proteome</keyword>
<name>A0AAD1U812_EUPCR</name>
<evidence type="ECO:0000256" key="1">
    <source>
        <dbReference type="SAM" id="MobiDB-lite"/>
    </source>
</evidence>
<feature type="region of interest" description="Disordered" evidence="1">
    <location>
        <begin position="215"/>
        <end position="234"/>
    </location>
</feature>
<feature type="compositionally biased region" description="Basic and acidic residues" evidence="1">
    <location>
        <begin position="82"/>
        <end position="91"/>
    </location>
</feature>
<gene>
    <name evidence="2" type="ORF">ECRASSUSDP1_LOCUS4395</name>
</gene>
<comment type="caution">
    <text evidence="2">The sequence shown here is derived from an EMBL/GenBank/DDBJ whole genome shotgun (WGS) entry which is preliminary data.</text>
</comment>
<proteinExistence type="predicted"/>
<protein>
    <submittedName>
        <fullName evidence="2">Uncharacterized protein</fullName>
    </submittedName>
</protein>
<evidence type="ECO:0000313" key="2">
    <source>
        <dbReference type="EMBL" id="CAI2363065.1"/>
    </source>
</evidence>
<dbReference type="AlphaFoldDB" id="A0AAD1U812"/>
<sequence length="452" mass="52296">MNHKPLTQNEPLTINPSDNNRKGNNFFKDVDKYLQSVNQKGVQIRGMTFESKGISWKGLLDYLATRNNKAGNSPHPGKNSFRIKEETKESNDSISDSNRGHRDDYEKGPGIGLTQRIENGIGGIAEEIEKSPKADFISMKNFCEDMQGDFDERLEKFPFPDSEYTNQIITPIELDRRQRRRNKMRKGDIEYWYMNQQAYLKKKARNIKVETKQKEAVKPTFSSNPGSPRAKEKQEKFYKTKGISYFSIQEMEQDPIKFMLQIKSMKQVPENLLKLKSFREHLSGVQEKLKDYLEDDDKKTNKIINDLNSGTKQLNMKLPLSIKNYTQRNLSTCSITTSKKHSKHKDFHAIGYLKTMIKKLRKSSEQRRPLGNAMSQNNLSRKKLPLRSTVRGRKVISPTPLRRKITSPDYLLSNTQVHNLIRSTSKTPSSPKGVLKNIQYQNFQVIAEKLLK</sequence>
<feature type="compositionally biased region" description="Basic and acidic residues" evidence="1">
    <location>
        <begin position="98"/>
        <end position="107"/>
    </location>
</feature>
<accession>A0AAD1U812</accession>